<dbReference type="GO" id="GO:0005886">
    <property type="term" value="C:plasma membrane"/>
    <property type="evidence" value="ECO:0007669"/>
    <property type="project" value="TreeGrafter"/>
</dbReference>
<evidence type="ECO:0000256" key="1">
    <source>
        <dbReference type="ARBA" id="ARBA00022448"/>
    </source>
</evidence>
<dbReference type="EMBL" id="DRNO01000173">
    <property type="protein sequence ID" value="HFC03740.1"/>
    <property type="molecule type" value="Genomic_DNA"/>
</dbReference>
<proteinExistence type="predicted"/>
<name>A0A7V2SLM0_9BACT</name>
<dbReference type="SUPFAM" id="SSF52540">
    <property type="entry name" value="P-loop containing nucleoside triphosphate hydrolases"/>
    <property type="match status" value="1"/>
</dbReference>
<evidence type="ECO:0000313" key="5">
    <source>
        <dbReference type="EMBL" id="HFC03740.1"/>
    </source>
</evidence>
<accession>A0A7V2SLM0</accession>
<dbReference type="InterPro" id="IPR051120">
    <property type="entry name" value="ABC_AA/LPS_Transport"/>
</dbReference>
<evidence type="ECO:0000259" key="4">
    <source>
        <dbReference type="Pfam" id="PF12399"/>
    </source>
</evidence>
<dbReference type="PANTHER" id="PTHR45772">
    <property type="entry name" value="CONSERVED COMPONENT OF ABC TRANSPORTER FOR NATURAL AMINO ACIDS-RELATED"/>
    <property type="match status" value="1"/>
</dbReference>
<gene>
    <name evidence="5" type="ORF">ENJ74_02595</name>
</gene>
<dbReference type="InterPro" id="IPR032823">
    <property type="entry name" value="BCA_ABC_TP_C"/>
</dbReference>
<dbReference type="Pfam" id="PF12399">
    <property type="entry name" value="BCA_ABC_TP_C"/>
    <property type="match status" value="1"/>
</dbReference>
<comment type="caution">
    <text evidence="5">The sequence shown here is derived from an EMBL/GenBank/DDBJ whole genome shotgun (WGS) entry which is preliminary data.</text>
</comment>
<dbReference type="AlphaFoldDB" id="A0A7V2SLM0"/>
<keyword evidence="3 5" id="KW-0067">ATP-binding</keyword>
<feature type="domain" description="Branched-chain amino acid ATP-binding cassette transporter C-terminal" evidence="4">
    <location>
        <begin position="55"/>
        <end position="78"/>
    </location>
</feature>
<evidence type="ECO:0000256" key="3">
    <source>
        <dbReference type="ARBA" id="ARBA00022840"/>
    </source>
</evidence>
<dbReference type="Gene3D" id="3.40.50.300">
    <property type="entry name" value="P-loop containing nucleotide triphosphate hydrolases"/>
    <property type="match status" value="1"/>
</dbReference>
<feature type="non-terminal residue" evidence="5">
    <location>
        <position position="1"/>
    </location>
</feature>
<evidence type="ECO:0000256" key="2">
    <source>
        <dbReference type="ARBA" id="ARBA00022741"/>
    </source>
</evidence>
<keyword evidence="2" id="KW-0547">Nucleotide-binding</keyword>
<sequence length="80" mass="8871">LLDEPVAGLNPRETAEVAELIRTIVADEVTVILIEHDMRMVMDLSDRITVMHFGKKLAEGTPEEIRNDPKVIEAYLGGKG</sequence>
<keyword evidence="1" id="KW-0813">Transport</keyword>
<dbReference type="Proteomes" id="UP000885722">
    <property type="component" value="Unassembled WGS sequence"/>
</dbReference>
<dbReference type="InterPro" id="IPR027417">
    <property type="entry name" value="P-loop_NTPase"/>
</dbReference>
<protein>
    <submittedName>
        <fullName evidence="5">ABC transporter ATP-binding protein</fullName>
    </submittedName>
</protein>
<organism evidence="5">
    <name type="scientific">Nitratifractor salsuginis</name>
    <dbReference type="NCBI Taxonomy" id="269261"/>
    <lineage>
        <taxon>Bacteria</taxon>
        <taxon>Pseudomonadati</taxon>
        <taxon>Campylobacterota</taxon>
        <taxon>Epsilonproteobacteria</taxon>
        <taxon>Campylobacterales</taxon>
        <taxon>Sulfurovaceae</taxon>
        <taxon>Nitratifractor</taxon>
    </lineage>
</organism>
<dbReference type="GO" id="GO:0005524">
    <property type="term" value="F:ATP binding"/>
    <property type="evidence" value="ECO:0007669"/>
    <property type="project" value="UniProtKB-KW"/>
</dbReference>
<reference evidence="5" key="1">
    <citation type="journal article" date="2020" name="mSystems">
        <title>Genome- and Community-Level Interaction Insights into Carbon Utilization and Element Cycling Functions of Hydrothermarchaeota in Hydrothermal Sediment.</title>
        <authorList>
            <person name="Zhou Z."/>
            <person name="Liu Y."/>
            <person name="Xu W."/>
            <person name="Pan J."/>
            <person name="Luo Z.H."/>
            <person name="Li M."/>
        </authorList>
    </citation>
    <scope>NUCLEOTIDE SEQUENCE [LARGE SCALE GENOMIC DNA]</scope>
    <source>
        <strain evidence="5">HyVt-513</strain>
    </source>
</reference>